<evidence type="ECO:0000313" key="2">
    <source>
        <dbReference type="EMBL" id="KXH28333.1"/>
    </source>
</evidence>
<organism evidence="2 3">
    <name type="scientific">Colletotrichum salicis</name>
    <dbReference type="NCBI Taxonomy" id="1209931"/>
    <lineage>
        <taxon>Eukaryota</taxon>
        <taxon>Fungi</taxon>
        <taxon>Dikarya</taxon>
        <taxon>Ascomycota</taxon>
        <taxon>Pezizomycotina</taxon>
        <taxon>Sordariomycetes</taxon>
        <taxon>Hypocreomycetidae</taxon>
        <taxon>Glomerellales</taxon>
        <taxon>Glomerellaceae</taxon>
        <taxon>Colletotrichum</taxon>
        <taxon>Colletotrichum acutatum species complex</taxon>
    </lineage>
</organism>
<evidence type="ECO:0000313" key="3">
    <source>
        <dbReference type="Proteomes" id="UP000070121"/>
    </source>
</evidence>
<feature type="compositionally biased region" description="Basic and acidic residues" evidence="1">
    <location>
        <begin position="43"/>
        <end position="55"/>
    </location>
</feature>
<protein>
    <submittedName>
        <fullName evidence="2">Uncharacterized protein</fullName>
    </submittedName>
</protein>
<feature type="compositionally biased region" description="Basic and acidic residues" evidence="1">
    <location>
        <begin position="203"/>
        <end position="222"/>
    </location>
</feature>
<gene>
    <name evidence="2" type="ORF">CSAL01_00867</name>
</gene>
<proteinExistence type="predicted"/>
<feature type="region of interest" description="Disordered" evidence="1">
    <location>
        <begin position="27"/>
        <end position="55"/>
    </location>
</feature>
<feature type="region of interest" description="Disordered" evidence="1">
    <location>
        <begin position="128"/>
        <end position="166"/>
    </location>
</feature>
<evidence type="ECO:0000256" key="1">
    <source>
        <dbReference type="SAM" id="MobiDB-lite"/>
    </source>
</evidence>
<accession>A0A135RXA3</accession>
<name>A0A135RXA3_9PEZI</name>
<dbReference type="Proteomes" id="UP000070121">
    <property type="component" value="Unassembled WGS sequence"/>
</dbReference>
<feature type="region of interest" description="Disordered" evidence="1">
    <location>
        <begin position="199"/>
        <end position="315"/>
    </location>
</feature>
<feature type="compositionally biased region" description="Polar residues" evidence="1">
    <location>
        <begin position="137"/>
        <end position="159"/>
    </location>
</feature>
<keyword evidence="3" id="KW-1185">Reference proteome</keyword>
<dbReference type="OrthoDB" id="4836140at2759"/>
<reference evidence="2 3" key="1">
    <citation type="submission" date="2014-02" db="EMBL/GenBank/DDBJ databases">
        <title>The genome sequence of Colletotrichum salicis CBS 607.94.</title>
        <authorList>
            <person name="Baroncelli R."/>
            <person name="Thon M.R."/>
        </authorList>
    </citation>
    <scope>NUCLEOTIDE SEQUENCE [LARGE SCALE GENOMIC DNA]</scope>
    <source>
        <strain evidence="2 3">CBS 607.94</strain>
    </source>
</reference>
<feature type="compositionally biased region" description="Basic and acidic residues" evidence="1">
    <location>
        <begin position="237"/>
        <end position="290"/>
    </location>
</feature>
<dbReference type="EMBL" id="JFFI01002626">
    <property type="protein sequence ID" value="KXH28333.1"/>
    <property type="molecule type" value="Genomic_DNA"/>
</dbReference>
<dbReference type="AlphaFoldDB" id="A0A135RXA3"/>
<comment type="caution">
    <text evidence="2">The sequence shown here is derived from an EMBL/GenBank/DDBJ whole genome shotgun (WGS) entry which is preliminary data.</text>
</comment>
<sequence length="436" mass="50002">MNNHTEAEENPRRRAFRRAVIANINRSTALRQQRHIRKQQVQGKERQQPKRWERQNWRTTAAPVQVVHNQKKVIQLTPVASSNSSGPSLVGNLEKVAEATPNAAFEYPISPWTIMSFDLNYDPIQAKGKQPEIEPQVATSSKSKGKQPQQPRHNINQWFNERPRPVLDPRADEWLPVIRTIDQDNQPLDRPNIRSLYYNSDSLDERPGWWKDQSKVDSRDESPVAEWELWSPDFDNLDVRSDEGQDSGEGKQPDEGNDLNEGKDSDKNEESNEGKESKNGEESDTQDLKPHYITPVDSRGGTPINPLARVPSLDRGPSIRLQRALAEDREALRKPICDLFGSSEPLPPATQNGLLRAAEWAGVWRNEVREPSKQAKMAKLGPERSVSEMELEWSLWAGLEKRPRKRPAYLLRLKEKHEEEFPSALRREKKTLDGIR</sequence>